<keyword evidence="3" id="KW-1185">Reference proteome</keyword>
<comment type="caution">
    <text evidence="2">The sequence shown here is derived from an EMBL/GenBank/DDBJ whole genome shotgun (WGS) entry which is preliminary data.</text>
</comment>
<evidence type="ECO:0008006" key="4">
    <source>
        <dbReference type="Google" id="ProtNLM"/>
    </source>
</evidence>
<dbReference type="AlphaFoldDB" id="A0A4Q7MU24"/>
<accession>A0A4Q7MU24</accession>
<sequence>MNALKKILGVVWFLLGPVAIWYLIKTAAYEIAAKPVIDTKIQWAVFIIVFIPICIGLMIFGYYALKGEYSRLPEKSDEI</sequence>
<feature type="transmembrane region" description="Helical" evidence="1">
    <location>
        <begin position="44"/>
        <end position="65"/>
    </location>
</feature>
<feature type="transmembrane region" description="Helical" evidence="1">
    <location>
        <begin position="7"/>
        <end position="24"/>
    </location>
</feature>
<dbReference type="RefSeq" id="WP_130542585.1">
    <property type="nucleotide sequence ID" value="NZ_CP042431.1"/>
</dbReference>
<keyword evidence="1" id="KW-1133">Transmembrane helix</keyword>
<dbReference type="Proteomes" id="UP000293874">
    <property type="component" value="Unassembled WGS sequence"/>
</dbReference>
<keyword evidence="1" id="KW-0812">Transmembrane</keyword>
<evidence type="ECO:0000256" key="1">
    <source>
        <dbReference type="SAM" id="Phobius"/>
    </source>
</evidence>
<proteinExistence type="predicted"/>
<dbReference type="OrthoDB" id="679529at2"/>
<dbReference type="Pfam" id="PF20664">
    <property type="entry name" value="DUF6814"/>
    <property type="match status" value="1"/>
</dbReference>
<dbReference type="EMBL" id="SGXA01000002">
    <property type="protein sequence ID" value="RZS72137.1"/>
    <property type="molecule type" value="Genomic_DNA"/>
</dbReference>
<organism evidence="2 3">
    <name type="scientific">Pseudobacter ginsenosidimutans</name>
    <dbReference type="NCBI Taxonomy" id="661488"/>
    <lineage>
        <taxon>Bacteria</taxon>
        <taxon>Pseudomonadati</taxon>
        <taxon>Bacteroidota</taxon>
        <taxon>Chitinophagia</taxon>
        <taxon>Chitinophagales</taxon>
        <taxon>Chitinophagaceae</taxon>
        <taxon>Pseudobacter</taxon>
    </lineage>
</organism>
<name>A0A4Q7MU24_9BACT</name>
<evidence type="ECO:0000313" key="2">
    <source>
        <dbReference type="EMBL" id="RZS72137.1"/>
    </source>
</evidence>
<keyword evidence="1" id="KW-0472">Membrane</keyword>
<protein>
    <recommendedName>
        <fullName evidence="4">Phospholipase D-like protein</fullName>
    </recommendedName>
</protein>
<dbReference type="InterPro" id="IPR049211">
    <property type="entry name" value="DUF6814"/>
</dbReference>
<reference evidence="2 3" key="1">
    <citation type="submission" date="2019-02" db="EMBL/GenBank/DDBJ databases">
        <title>Genomic Encyclopedia of Type Strains, Phase IV (KMG-IV): sequencing the most valuable type-strain genomes for metagenomic binning, comparative biology and taxonomic classification.</title>
        <authorList>
            <person name="Goeker M."/>
        </authorList>
    </citation>
    <scope>NUCLEOTIDE SEQUENCE [LARGE SCALE GENOMIC DNA]</scope>
    <source>
        <strain evidence="2 3">DSM 18116</strain>
    </source>
</reference>
<gene>
    <name evidence="2" type="ORF">EV199_4052</name>
</gene>
<evidence type="ECO:0000313" key="3">
    <source>
        <dbReference type="Proteomes" id="UP000293874"/>
    </source>
</evidence>